<evidence type="ECO:0000313" key="4">
    <source>
        <dbReference type="Proteomes" id="UP000187209"/>
    </source>
</evidence>
<sequence>MDYFLALSKEFSDKETTEDLSNYNKSMSLFEILDDQKLFTTLKSNEPLLQDFFDIQKILELIHLIINSPNGDIEYKIANLYQYKAFELLTSGSEHFYTLFFREDKVLLAKLFNFLDNAVNETLSGYFSRLAILLLYKNPSFVLIFIYENGYLEKIADKVWLKSISDFANSIFMIKNTSEISYEIKKKLLLLIHKNFTSSNSVLLNFSAEIICRLLLNCNENKTSMDLITFIAENQQFCYIINATISSQFSKINAGIRILRDIINFNSCCLIIKYDNQFNENTSEIIKKSSYKITELGIRIINIIELLVQKLKRPSESYQSTLKNLQIHVLGEDRINITDFFKSCLKTGIKEIEEKLIQTGAIKMIVDIFFEFEMNSIFHTIFEQIVNTILSVKGFDDCLIKDLMESNIVKKLINNPWLKGYSGHATKIANLLIKAQIEIECVREKLENNESWNLFLNTYLNKRNDIEIKGVEDKKNIVMERHRDNPDAIEIFKKGFPMPPINKVKIVNQEINIKRDEDVKDCESKQDIRENKLIGRVLENNFEEVKFNEKFHEEELKIEHNFKLLNQEIVRETSENSLHNCEYWRFGFY</sequence>
<dbReference type="PANTHER" id="PTHR12634:SF8">
    <property type="entry name" value="FIERY MOUNTAIN, ISOFORM D"/>
    <property type="match status" value="1"/>
</dbReference>
<proteinExistence type="inferred from homology"/>
<dbReference type="GO" id="GO:0019888">
    <property type="term" value="F:protein phosphatase regulator activity"/>
    <property type="evidence" value="ECO:0007669"/>
    <property type="project" value="TreeGrafter"/>
</dbReference>
<gene>
    <name evidence="3" type="ORF">SteCoe_13413</name>
</gene>
<comment type="similarity">
    <text evidence="1">Belongs to the SAPS family.</text>
</comment>
<keyword evidence="2" id="KW-0131">Cell cycle</keyword>
<comment type="caution">
    <text evidence="3">The sequence shown here is derived from an EMBL/GenBank/DDBJ whole genome shotgun (WGS) entry which is preliminary data.</text>
</comment>
<dbReference type="GO" id="GO:0019903">
    <property type="term" value="F:protein phosphatase binding"/>
    <property type="evidence" value="ECO:0007669"/>
    <property type="project" value="InterPro"/>
</dbReference>
<evidence type="ECO:0008006" key="5">
    <source>
        <dbReference type="Google" id="ProtNLM"/>
    </source>
</evidence>
<accession>A0A1R2C8J5</accession>
<dbReference type="EMBL" id="MPUH01000241">
    <property type="protein sequence ID" value="OMJ85316.1"/>
    <property type="molecule type" value="Genomic_DNA"/>
</dbReference>
<dbReference type="AlphaFoldDB" id="A0A1R2C8J5"/>
<name>A0A1R2C8J5_9CILI</name>
<dbReference type="OrthoDB" id="313574at2759"/>
<evidence type="ECO:0000256" key="1">
    <source>
        <dbReference type="ARBA" id="ARBA00006180"/>
    </source>
</evidence>
<dbReference type="InterPro" id="IPR007587">
    <property type="entry name" value="SAPS"/>
</dbReference>
<organism evidence="3 4">
    <name type="scientific">Stentor coeruleus</name>
    <dbReference type="NCBI Taxonomy" id="5963"/>
    <lineage>
        <taxon>Eukaryota</taxon>
        <taxon>Sar</taxon>
        <taxon>Alveolata</taxon>
        <taxon>Ciliophora</taxon>
        <taxon>Postciliodesmatophora</taxon>
        <taxon>Heterotrichea</taxon>
        <taxon>Heterotrichida</taxon>
        <taxon>Stentoridae</taxon>
        <taxon>Stentor</taxon>
    </lineage>
</organism>
<protein>
    <recommendedName>
        <fullName evidence="5">Serine/threonine-protein phosphatase 4 regulatory subunit 3-like central domain-containing protein</fullName>
    </recommendedName>
</protein>
<evidence type="ECO:0000256" key="2">
    <source>
        <dbReference type="ARBA" id="ARBA00023306"/>
    </source>
</evidence>
<dbReference type="Pfam" id="PF04499">
    <property type="entry name" value="SAPS"/>
    <property type="match status" value="1"/>
</dbReference>
<dbReference type="Proteomes" id="UP000187209">
    <property type="component" value="Unassembled WGS sequence"/>
</dbReference>
<reference evidence="3 4" key="1">
    <citation type="submission" date="2016-11" db="EMBL/GenBank/DDBJ databases">
        <title>The macronuclear genome of Stentor coeruleus: a giant cell with tiny introns.</title>
        <authorList>
            <person name="Slabodnick M."/>
            <person name="Ruby J.G."/>
            <person name="Reiff S.B."/>
            <person name="Swart E.C."/>
            <person name="Gosai S."/>
            <person name="Prabakaran S."/>
            <person name="Witkowska E."/>
            <person name="Larue G.E."/>
            <person name="Fisher S."/>
            <person name="Freeman R.M."/>
            <person name="Gunawardena J."/>
            <person name="Chu W."/>
            <person name="Stover N.A."/>
            <person name="Gregory B.D."/>
            <person name="Nowacki M."/>
            <person name="Derisi J."/>
            <person name="Roy S.W."/>
            <person name="Marshall W.F."/>
            <person name="Sood P."/>
        </authorList>
    </citation>
    <scope>NUCLEOTIDE SEQUENCE [LARGE SCALE GENOMIC DNA]</scope>
    <source>
        <strain evidence="3">WM001</strain>
    </source>
</reference>
<evidence type="ECO:0000313" key="3">
    <source>
        <dbReference type="EMBL" id="OMJ85316.1"/>
    </source>
</evidence>
<keyword evidence="4" id="KW-1185">Reference proteome</keyword>
<dbReference type="PANTHER" id="PTHR12634">
    <property type="entry name" value="SIT4 YEAST -ASSOCIATING PROTEIN-RELATED"/>
    <property type="match status" value="1"/>
</dbReference>